<protein>
    <recommendedName>
        <fullName evidence="2">chitinase</fullName>
        <ecNumber evidence="2">3.2.1.14</ecNumber>
    </recommendedName>
</protein>
<dbReference type="GO" id="GO:0008843">
    <property type="term" value="F:endochitinase activity"/>
    <property type="evidence" value="ECO:0007669"/>
    <property type="project" value="UniProtKB-EC"/>
</dbReference>
<dbReference type="GeneID" id="107424313"/>
<feature type="signal peptide" evidence="14">
    <location>
        <begin position="1"/>
        <end position="20"/>
    </location>
</feature>
<comment type="catalytic activity">
    <reaction evidence="1">
        <text>Random endo-hydrolysis of N-acetyl-beta-D-glucosaminide (1-&gt;4)-beta-linkages in chitin and chitodextrins.</text>
        <dbReference type="EC" id="3.2.1.14"/>
    </reaction>
</comment>
<keyword evidence="3 13" id="KW-0147">Chitin-binding</keyword>
<feature type="disulfide bond" evidence="12 13">
    <location>
        <begin position="37"/>
        <end position="51"/>
    </location>
</feature>
<dbReference type="Proteomes" id="UP001652623">
    <property type="component" value="Chromosome 7"/>
</dbReference>
<evidence type="ECO:0000256" key="9">
    <source>
        <dbReference type="ARBA" id="ARBA00023295"/>
    </source>
</evidence>
<dbReference type="PROSITE" id="PS00026">
    <property type="entry name" value="CHIT_BIND_I_1"/>
    <property type="match status" value="1"/>
</dbReference>
<dbReference type="Gene3D" id="3.30.20.10">
    <property type="entry name" value="Endochitinase, domain 2"/>
    <property type="match status" value="1"/>
</dbReference>
<evidence type="ECO:0000256" key="5">
    <source>
        <dbReference type="ARBA" id="ARBA00022801"/>
    </source>
</evidence>
<evidence type="ECO:0000256" key="3">
    <source>
        <dbReference type="ARBA" id="ARBA00022669"/>
    </source>
</evidence>
<dbReference type="InterPro" id="IPR023346">
    <property type="entry name" value="Lysozyme-like_dom_sf"/>
</dbReference>
<dbReference type="CDD" id="cd06921">
    <property type="entry name" value="ChtBD1_GH19_hevein"/>
    <property type="match status" value="1"/>
</dbReference>
<dbReference type="InParanoid" id="A0A6P4ALA6"/>
<dbReference type="GO" id="GO:0008061">
    <property type="term" value="F:chitin binding"/>
    <property type="evidence" value="ECO:0007669"/>
    <property type="project" value="UniProtKB-UniRule"/>
</dbReference>
<dbReference type="AlphaFoldDB" id="A0A6P4ALA6"/>
<name>A0A6P4ALA6_ZIZJJ</name>
<evidence type="ECO:0000256" key="14">
    <source>
        <dbReference type="SAM" id="SignalP"/>
    </source>
</evidence>
<feature type="disulfide bond" evidence="12">
    <location>
        <begin position="98"/>
        <end position="160"/>
    </location>
</feature>
<evidence type="ECO:0000256" key="10">
    <source>
        <dbReference type="ARBA" id="ARBA00023326"/>
    </source>
</evidence>
<dbReference type="PROSITE" id="PS00774">
    <property type="entry name" value="CHITINASE_19_2"/>
    <property type="match status" value="1"/>
</dbReference>
<keyword evidence="7 12" id="KW-1015">Disulfide bond</keyword>
<dbReference type="Pfam" id="PF00187">
    <property type="entry name" value="Chitin_bind_1"/>
    <property type="match status" value="1"/>
</dbReference>
<dbReference type="GO" id="GO:0050832">
    <property type="term" value="P:defense response to fungus"/>
    <property type="evidence" value="ECO:0007669"/>
    <property type="project" value="UniProtKB-ARBA"/>
</dbReference>
<dbReference type="SUPFAM" id="SSF53955">
    <property type="entry name" value="Lysozyme-like"/>
    <property type="match status" value="1"/>
</dbReference>
<evidence type="ECO:0000313" key="16">
    <source>
        <dbReference type="Proteomes" id="UP001652623"/>
    </source>
</evidence>
<organism evidence="16 17">
    <name type="scientific">Ziziphus jujuba</name>
    <name type="common">Chinese jujube</name>
    <name type="synonym">Ziziphus sativa</name>
    <dbReference type="NCBI Taxonomy" id="326968"/>
    <lineage>
        <taxon>Eukaryota</taxon>
        <taxon>Viridiplantae</taxon>
        <taxon>Streptophyta</taxon>
        <taxon>Embryophyta</taxon>
        <taxon>Tracheophyta</taxon>
        <taxon>Spermatophyta</taxon>
        <taxon>Magnoliopsida</taxon>
        <taxon>eudicotyledons</taxon>
        <taxon>Gunneridae</taxon>
        <taxon>Pentapetalae</taxon>
        <taxon>rosids</taxon>
        <taxon>fabids</taxon>
        <taxon>Rosales</taxon>
        <taxon>Rhamnaceae</taxon>
        <taxon>Paliureae</taxon>
        <taxon>Ziziphus</taxon>
    </lineage>
</organism>
<dbReference type="KEGG" id="zju:107424313"/>
<feature type="disulfide bond" evidence="12">
    <location>
        <begin position="171"/>
        <end position="179"/>
    </location>
</feature>
<proteinExistence type="predicted"/>
<dbReference type="PANTHER" id="PTHR22595">
    <property type="entry name" value="CHITINASE-RELATED"/>
    <property type="match status" value="1"/>
</dbReference>
<dbReference type="RefSeq" id="XP_015889566.3">
    <property type="nucleotide sequence ID" value="XM_016034080.4"/>
</dbReference>
<dbReference type="EC" id="3.2.1.14" evidence="2"/>
<dbReference type="PIRSF" id="PIRSF001060">
    <property type="entry name" value="Endochitinase"/>
    <property type="match status" value="1"/>
</dbReference>
<accession>A0A6P4ALA6</accession>
<dbReference type="GO" id="GO:0016998">
    <property type="term" value="P:cell wall macromolecule catabolic process"/>
    <property type="evidence" value="ECO:0007669"/>
    <property type="project" value="InterPro"/>
</dbReference>
<reference evidence="17" key="1">
    <citation type="submission" date="2025-08" db="UniProtKB">
        <authorList>
            <consortium name="RefSeq"/>
        </authorList>
    </citation>
    <scope>IDENTIFICATION</scope>
    <source>
        <tissue evidence="17">Seedling</tissue>
    </source>
</reference>
<feature type="disulfide bond" evidence="12 13">
    <location>
        <begin position="55"/>
        <end position="59"/>
    </location>
</feature>
<dbReference type="InterPro" id="IPR016283">
    <property type="entry name" value="Glyco_hydro_19"/>
</dbReference>
<dbReference type="FunCoup" id="A0A6P4ALA6">
    <property type="interactions" value="178"/>
</dbReference>
<feature type="domain" description="Chitin-binding type-1" evidence="15">
    <location>
        <begin position="20"/>
        <end position="61"/>
    </location>
</feature>
<sequence length="317" mass="34209">MKLSYLILLSLAFLLGISSAEQCGRQAGGAVCPNGLCCSQHGWCGNTDPYCKEGCQSQCSTGGTPPSTPTPTPSGDVGSIISRALFDQLLKYRNDGRCKSNGFYTYDAFIAAARSFSGFGTTGDVTIRKRELAAFLGQTSHETTGGWPTAPDGPYAWGYCFVKELNEAVYCTPSNENPCAPGRKYYGRGPIQLTHNYNYGPAGRAIRMDLLNNPDLVATDAVVSFKTAIWFWMTPQGNKPSSHDVIIGKWTPSAADRGAGRVSGYGVITNIINGGLECGRGPDNRVADRIGFYKRYCDILGVSYGDNLDCYNQRPFA</sequence>
<dbReference type="Gene3D" id="1.10.530.10">
    <property type="match status" value="1"/>
</dbReference>
<keyword evidence="6" id="KW-0146">Chitin degradation</keyword>
<evidence type="ECO:0000256" key="2">
    <source>
        <dbReference type="ARBA" id="ARBA00012729"/>
    </source>
</evidence>
<feature type="chain" id="PRO_5045823351" description="chitinase" evidence="14">
    <location>
        <begin position="21"/>
        <end position="317"/>
    </location>
</feature>
<keyword evidence="8" id="KW-0119">Carbohydrate metabolism</keyword>
<evidence type="ECO:0000256" key="11">
    <source>
        <dbReference type="PIRSR" id="PIRSR001060-1"/>
    </source>
</evidence>
<dbReference type="GO" id="GO:0000272">
    <property type="term" value="P:polysaccharide catabolic process"/>
    <property type="evidence" value="ECO:0007669"/>
    <property type="project" value="UniProtKB-KW"/>
</dbReference>
<dbReference type="Pfam" id="PF00182">
    <property type="entry name" value="Glyco_hydro_19"/>
    <property type="match status" value="1"/>
</dbReference>
<keyword evidence="5" id="KW-0378">Hydrolase</keyword>
<dbReference type="InterPro" id="IPR036861">
    <property type="entry name" value="Endochitinase-like_sf"/>
</dbReference>
<dbReference type="Gene3D" id="3.30.60.10">
    <property type="entry name" value="Endochitinase-like"/>
    <property type="match status" value="1"/>
</dbReference>
<evidence type="ECO:0000256" key="8">
    <source>
        <dbReference type="ARBA" id="ARBA00023277"/>
    </source>
</evidence>
<dbReference type="SUPFAM" id="SSF57016">
    <property type="entry name" value="Plant lectins/antimicrobial peptides"/>
    <property type="match status" value="1"/>
</dbReference>
<feature type="disulfide bond" evidence="12 13">
    <location>
        <begin position="23"/>
        <end position="38"/>
    </location>
</feature>
<evidence type="ECO:0000256" key="7">
    <source>
        <dbReference type="ARBA" id="ARBA00023157"/>
    </source>
</evidence>
<feature type="disulfide bond" evidence="12 13">
    <location>
        <begin position="32"/>
        <end position="44"/>
    </location>
</feature>
<feature type="active site" description="Proton donor" evidence="11">
    <location>
        <position position="142"/>
    </location>
</feature>
<keyword evidence="16" id="KW-1185">Reference proteome</keyword>
<feature type="disulfide bond" evidence="12">
    <location>
        <begin position="278"/>
        <end position="310"/>
    </location>
</feature>
<dbReference type="PANTHER" id="PTHR22595:SF171">
    <property type="entry name" value="BASIC ENDOCHITINASE B"/>
    <property type="match status" value="1"/>
</dbReference>
<evidence type="ECO:0000313" key="17">
    <source>
        <dbReference type="RefSeq" id="XP_015889566.3"/>
    </source>
</evidence>
<keyword evidence="4 14" id="KW-0732">Signal</keyword>
<evidence type="ECO:0000256" key="4">
    <source>
        <dbReference type="ARBA" id="ARBA00022729"/>
    </source>
</evidence>
<evidence type="ECO:0000256" key="12">
    <source>
        <dbReference type="PIRSR" id="PIRSR001060-2"/>
    </source>
</evidence>
<dbReference type="InterPro" id="IPR000726">
    <property type="entry name" value="Glyco_hydro_19_cat"/>
</dbReference>
<gene>
    <name evidence="17" type="primary">LOC107424313</name>
</gene>
<evidence type="ECO:0000259" key="15">
    <source>
        <dbReference type="PROSITE" id="PS50941"/>
    </source>
</evidence>
<dbReference type="GO" id="GO:0006032">
    <property type="term" value="P:chitin catabolic process"/>
    <property type="evidence" value="ECO:0007669"/>
    <property type="project" value="UniProtKB-KW"/>
</dbReference>
<evidence type="ECO:0000256" key="1">
    <source>
        <dbReference type="ARBA" id="ARBA00000822"/>
    </source>
</evidence>
<dbReference type="PROSITE" id="PS00773">
    <property type="entry name" value="CHITINASE_19_1"/>
    <property type="match status" value="1"/>
</dbReference>
<dbReference type="SMART" id="SM00270">
    <property type="entry name" value="ChtBD1"/>
    <property type="match status" value="1"/>
</dbReference>
<dbReference type="PRINTS" id="PR00451">
    <property type="entry name" value="CHITINBINDNG"/>
</dbReference>
<keyword evidence="9" id="KW-0326">Glycosidase</keyword>
<evidence type="ECO:0000256" key="6">
    <source>
        <dbReference type="ARBA" id="ARBA00023024"/>
    </source>
</evidence>
<dbReference type="InterPro" id="IPR018371">
    <property type="entry name" value="Chitin-binding_1_CS"/>
</dbReference>
<keyword evidence="10" id="KW-0624">Polysaccharide degradation</keyword>
<dbReference type="CDD" id="cd00325">
    <property type="entry name" value="chitinase_GH19"/>
    <property type="match status" value="1"/>
</dbReference>
<evidence type="ECO:0000256" key="13">
    <source>
        <dbReference type="PROSITE-ProRule" id="PRU00261"/>
    </source>
</evidence>
<dbReference type="PROSITE" id="PS50941">
    <property type="entry name" value="CHIT_BIND_I_2"/>
    <property type="match status" value="1"/>
</dbReference>
<dbReference type="InterPro" id="IPR001002">
    <property type="entry name" value="Chitin-bd_1"/>
</dbReference>